<accession>A0A4Y7K7V9</accession>
<evidence type="ECO:0000313" key="2">
    <source>
        <dbReference type="EMBL" id="RZC69434.1"/>
    </source>
</evidence>
<evidence type="ECO:0000256" key="1">
    <source>
        <dbReference type="SAM" id="MobiDB-lite"/>
    </source>
</evidence>
<dbReference type="Gramene" id="RZC69434">
    <property type="protein sequence ID" value="RZC69434"/>
    <property type="gene ID" value="C5167_032543"/>
</dbReference>
<name>A0A4Y7K7V9_PAPSO</name>
<feature type="region of interest" description="Disordered" evidence="1">
    <location>
        <begin position="82"/>
        <end position="103"/>
    </location>
</feature>
<organism evidence="2 3">
    <name type="scientific">Papaver somniferum</name>
    <name type="common">Opium poppy</name>
    <dbReference type="NCBI Taxonomy" id="3469"/>
    <lineage>
        <taxon>Eukaryota</taxon>
        <taxon>Viridiplantae</taxon>
        <taxon>Streptophyta</taxon>
        <taxon>Embryophyta</taxon>
        <taxon>Tracheophyta</taxon>
        <taxon>Spermatophyta</taxon>
        <taxon>Magnoliopsida</taxon>
        <taxon>Ranunculales</taxon>
        <taxon>Papaveraceae</taxon>
        <taxon>Papaveroideae</taxon>
        <taxon>Papaver</taxon>
    </lineage>
</organism>
<reference evidence="2 3" key="1">
    <citation type="journal article" date="2018" name="Science">
        <title>The opium poppy genome and morphinan production.</title>
        <authorList>
            <person name="Guo L."/>
            <person name="Winzer T."/>
            <person name="Yang X."/>
            <person name="Li Y."/>
            <person name="Ning Z."/>
            <person name="He Z."/>
            <person name="Teodor R."/>
            <person name="Lu Y."/>
            <person name="Bowser T.A."/>
            <person name="Graham I.A."/>
            <person name="Ye K."/>
        </authorList>
    </citation>
    <scope>NUCLEOTIDE SEQUENCE [LARGE SCALE GENOMIC DNA]</scope>
    <source>
        <strain evidence="3">cv. HN1</strain>
        <tissue evidence="2">Leaves</tissue>
    </source>
</reference>
<keyword evidence="3" id="KW-1185">Reference proteome</keyword>
<dbReference type="Proteomes" id="UP000316621">
    <property type="component" value="Chromosome 7"/>
</dbReference>
<protein>
    <submittedName>
        <fullName evidence="2">Uncharacterized protein</fullName>
    </submittedName>
</protein>
<proteinExistence type="predicted"/>
<sequence length="103" mass="11258">MKDGKSTGIEAMRISHYCRLPTELAYMLGKSEKSYDTAMDLLNQAFELVRKNDLVELGKEHGKDVEESGADVEPLAADGLCGEPDQLVPNEEACASSPAKKDR</sequence>
<dbReference type="AlphaFoldDB" id="A0A4Y7K7V9"/>
<gene>
    <name evidence="2" type="ORF">C5167_032543</name>
</gene>
<evidence type="ECO:0000313" key="3">
    <source>
        <dbReference type="Proteomes" id="UP000316621"/>
    </source>
</evidence>
<dbReference type="EMBL" id="CM010721">
    <property type="protein sequence ID" value="RZC69434.1"/>
    <property type="molecule type" value="Genomic_DNA"/>
</dbReference>